<dbReference type="SUPFAM" id="SSF51182">
    <property type="entry name" value="RmlC-like cupins"/>
    <property type="match status" value="1"/>
</dbReference>
<evidence type="ECO:0000259" key="3">
    <source>
        <dbReference type="Pfam" id="PF02678"/>
    </source>
</evidence>
<dbReference type="PANTHER" id="PTHR13903">
    <property type="entry name" value="PIRIN-RELATED"/>
    <property type="match status" value="1"/>
</dbReference>
<dbReference type="PANTHER" id="PTHR13903:SF31">
    <property type="entry name" value="CUPIN-DOMAIN CONTAINING PROTEIN"/>
    <property type="match status" value="1"/>
</dbReference>
<dbReference type="Pfam" id="PF02678">
    <property type="entry name" value="Pirin"/>
    <property type="match status" value="1"/>
</dbReference>
<organism evidence="4 5">
    <name type="scientific">Marine Group III euryarchaeote</name>
    <dbReference type="NCBI Taxonomy" id="2173149"/>
    <lineage>
        <taxon>Archaea</taxon>
        <taxon>Methanobacteriati</taxon>
        <taxon>Thermoplasmatota</taxon>
        <taxon>Thermoplasmata</taxon>
        <taxon>Candidatus Thermoprofundales</taxon>
    </lineage>
</organism>
<feature type="domain" description="Pirin N-terminal" evidence="3">
    <location>
        <begin position="20"/>
        <end position="73"/>
    </location>
</feature>
<dbReference type="EMBL" id="DUAV01000022">
    <property type="protein sequence ID" value="HIG63419.1"/>
    <property type="molecule type" value="Genomic_DNA"/>
</dbReference>
<name>A0A7C7ZDB2_9ARCH</name>
<proteinExistence type="inferred from homology"/>
<reference evidence="5" key="1">
    <citation type="journal article" date="2019" name="bioRxiv">
        <title>Genome diversification in globally distributed novel marine Proteobacteria is linked to environmental adaptation.</title>
        <authorList>
            <person name="Zhou Z."/>
            <person name="Tran P.Q."/>
            <person name="Kieft K."/>
            <person name="Anantharaman K."/>
        </authorList>
    </citation>
    <scope>NUCLEOTIDE SEQUENCE [LARGE SCALE GENOMIC DNA]</scope>
</reference>
<dbReference type="AlphaFoldDB" id="A0A7C7ZDB2"/>
<accession>A0A7C7ZDB2</accession>
<dbReference type="Gene3D" id="2.60.120.10">
    <property type="entry name" value="Jelly Rolls"/>
    <property type="match status" value="1"/>
</dbReference>
<dbReference type="InterPro" id="IPR003829">
    <property type="entry name" value="Pirin_N_dom"/>
</dbReference>
<evidence type="ECO:0000313" key="4">
    <source>
        <dbReference type="EMBL" id="HIG63419.1"/>
    </source>
</evidence>
<comment type="caution">
    <text evidence="4">The sequence shown here is derived from an EMBL/GenBank/DDBJ whole genome shotgun (WGS) entry which is preliminary data.</text>
</comment>
<dbReference type="Proteomes" id="UP000589516">
    <property type="component" value="Unassembled WGS sequence"/>
</dbReference>
<evidence type="ECO:0000256" key="2">
    <source>
        <dbReference type="RuleBase" id="RU003457"/>
    </source>
</evidence>
<dbReference type="InterPro" id="IPR011051">
    <property type="entry name" value="RmlC_Cupin_sf"/>
</dbReference>
<dbReference type="InterPro" id="IPR014710">
    <property type="entry name" value="RmlC-like_jellyroll"/>
</dbReference>
<evidence type="ECO:0000256" key="1">
    <source>
        <dbReference type="ARBA" id="ARBA00008416"/>
    </source>
</evidence>
<dbReference type="InterPro" id="IPR012093">
    <property type="entry name" value="Pirin"/>
</dbReference>
<sequence length="73" mass="7928">MSRSVASVISAHRQIEGGGFPVRRPFPTAGMDQVDPFLLLDEMGPVEWPPGEAIGAPDHPHRGFETVTYLLEG</sequence>
<gene>
    <name evidence="4" type="ORF">EYQ16_02730</name>
</gene>
<protein>
    <recommendedName>
        <fullName evidence="3">Pirin N-terminal domain-containing protein</fullName>
    </recommendedName>
</protein>
<evidence type="ECO:0000313" key="5">
    <source>
        <dbReference type="Proteomes" id="UP000589516"/>
    </source>
</evidence>
<comment type="similarity">
    <text evidence="1 2">Belongs to the pirin family.</text>
</comment>